<name>A0A402B9U2_9CHLR</name>
<comment type="caution">
    <text evidence="1">The sequence shown here is derived from an EMBL/GenBank/DDBJ whole genome shotgun (WGS) entry which is preliminary data.</text>
</comment>
<evidence type="ECO:0000313" key="1">
    <source>
        <dbReference type="EMBL" id="GCE28096.1"/>
    </source>
</evidence>
<dbReference type="EMBL" id="BIFT01000001">
    <property type="protein sequence ID" value="GCE28096.1"/>
    <property type="molecule type" value="Genomic_DNA"/>
</dbReference>
<dbReference type="RefSeq" id="WP_126628355.1">
    <property type="nucleotide sequence ID" value="NZ_BIFT01000001.1"/>
</dbReference>
<protein>
    <submittedName>
        <fullName evidence="1">Uncharacterized protein</fullName>
    </submittedName>
</protein>
<organism evidence="1 2">
    <name type="scientific">Dictyobacter alpinus</name>
    <dbReference type="NCBI Taxonomy" id="2014873"/>
    <lineage>
        <taxon>Bacteria</taxon>
        <taxon>Bacillati</taxon>
        <taxon>Chloroflexota</taxon>
        <taxon>Ktedonobacteria</taxon>
        <taxon>Ktedonobacterales</taxon>
        <taxon>Dictyobacteraceae</taxon>
        <taxon>Dictyobacter</taxon>
    </lineage>
</organism>
<dbReference type="AlphaFoldDB" id="A0A402B9U2"/>
<evidence type="ECO:0000313" key="2">
    <source>
        <dbReference type="Proteomes" id="UP000287171"/>
    </source>
</evidence>
<sequence length="221" mass="25317">MSDYVGSCLFFESNQTRDALITATLNAMELLLDSYDVRLPDEDGFPRFAGEGYPVRTEATPELSLAALVRLESGIIEAEGPDQRETIWFDPKVGPYPVITIWVVDSAMYYEDWPEYSEAFVKRWLQLCEQGKAVFGYFSPFEHMFELTLLETQFLPLIQSGDSAQLLAPSDVYWLAYLGPELAQNWRQQQMPLPETVHPRILQELPSRAHFLRMTTSVYGD</sequence>
<reference evidence="2" key="1">
    <citation type="submission" date="2018-12" db="EMBL/GenBank/DDBJ databases">
        <title>Tengunoibacter tsumagoiensis gen. nov., sp. nov., Dictyobacter kobayashii sp. nov., D. alpinus sp. nov., and D. joshuensis sp. nov. and description of Dictyobacteraceae fam. nov. within the order Ktedonobacterales isolated from Tengu-no-mugimeshi.</title>
        <authorList>
            <person name="Wang C.M."/>
            <person name="Zheng Y."/>
            <person name="Sakai Y."/>
            <person name="Toyoda A."/>
            <person name="Minakuchi Y."/>
            <person name="Abe K."/>
            <person name="Yokota A."/>
            <person name="Yabe S."/>
        </authorList>
    </citation>
    <scope>NUCLEOTIDE SEQUENCE [LARGE SCALE GENOMIC DNA]</scope>
    <source>
        <strain evidence="2">Uno16</strain>
    </source>
</reference>
<proteinExistence type="predicted"/>
<dbReference type="Proteomes" id="UP000287171">
    <property type="component" value="Unassembled WGS sequence"/>
</dbReference>
<accession>A0A402B9U2</accession>
<keyword evidence="2" id="KW-1185">Reference proteome</keyword>
<gene>
    <name evidence="1" type="ORF">KDA_35800</name>
</gene>